<evidence type="ECO:0000313" key="2">
    <source>
        <dbReference type="EMBL" id="KAH0568189.1"/>
    </source>
</evidence>
<evidence type="ECO:0000313" key="3">
    <source>
        <dbReference type="Proteomes" id="UP000826195"/>
    </source>
</evidence>
<dbReference type="InterPro" id="IPR010562">
    <property type="entry name" value="Haemolymph_juvenile_hormone-bd"/>
</dbReference>
<accession>A0AAV7ITP7</accession>
<dbReference type="Gene3D" id="3.15.10.30">
    <property type="entry name" value="Haemolymph juvenile hormone binding protein"/>
    <property type="match status" value="1"/>
</dbReference>
<keyword evidence="3" id="KW-1185">Reference proteome</keyword>
<keyword evidence="1" id="KW-0732">Signal</keyword>
<reference evidence="2 3" key="1">
    <citation type="journal article" date="2021" name="J. Hered.">
        <title>A chromosome-level genome assembly of the parasitoid wasp, Cotesia glomerata (Hymenoptera: Braconidae).</title>
        <authorList>
            <person name="Pinto B.J."/>
            <person name="Weis J.J."/>
            <person name="Gamble T."/>
            <person name="Ode P.J."/>
            <person name="Paul R."/>
            <person name="Zaspel J.M."/>
        </authorList>
    </citation>
    <scope>NUCLEOTIDE SEQUENCE [LARGE SCALE GENOMIC DNA]</scope>
    <source>
        <strain evidence="2">CgM1</strain>
    </source>
</reference>
<feature type="chain" id="PRO_5043529588" evidence="1">
    <location>
        <begin position="20"/>
        <end position="245"/>
    </location>
</feature>
<dbReference type="SMART" id="SM00700">
    <property type="entry name" value="JHBP"/>
    <property type="match status" value="1"/>
</dbReference>
<dbReference type="Proteomes" id="UP000826195">
    <property type="component" value="Unassembled WGS sequence"/>
</dbReference>
<comment type="caution">
    <text evidence="2">The sequence shown here is derived from an EMBL/GenBank/DDBJ whole genome shotgun (WGS) entry which is preliminary data.</text>
</comment>
<dbReference type="EMBL" id="JAHXZJ010000001">
    <property type="protein sequence ID" value="KAH0568189.1"/>
    <property type="molecule type" value="Genomic_DNA"/>
</dbReference>
<organism evidence="2 3">
    <name type="scientific">Cotesia glomerata</name>
    <name type="common">Lepidopteran parasitic wasp</name>
    <name type="synonym">Apanteles glomeratus</name>
    <dbReference type="NCBI Taxonomy" id="32391"/>
    <lineage>
        <taxon>Eukaryota</taxon>
        <taxon>Metazoa</taxon>
        <taxon>Ecdysozoa</taxon>
        <taxon>Arthropoda</taxon>
        <taxon>Hexapoda</taxon>
        <taxon>Insecta</taxon>
        <taxon>Pterygota</taxon>
        <taxon>Neoptera</taxon>
        <taxon>Endopterygota</taxon>
        <taxon>Hymenoptera</taxon>
        <taxon>Apocrita</taxon>
        <taxon>Ichneumonoidea</taxon>
        <taxon>Braconidae</taxon>
        <taxon>Microgastrinae</taxon>
        <taxon>Cotesia</taxon>
    </lineage>
</organism>
<feature type="signal peptide" evidence="1">
    <location>
        <begin position="1"/>
        <end position="19"/>
    </location>
</feature>
<dbReference type="GO" id="GO:0005615">
    <property type="term" value="C:extracellular space"/>
    <property type="evidence" value="ECO:0007669"/>
    <property type="project" value="TreeGrafter"/>
</dbReference>
<name>A0AAV7ITP7_COTGL</name>
<dbReference type="PANTHER" id="PTHR11008:SF39">
    <property type="entry name" value="CIRCADIAN CLOCK-CONTROLLED PROTEIN-LIKE PROTEIN"/>
    <property type="match status" value="1"/>
</dbReference>
<gene>
    <name evidence="2" type="ORF">KQX54_019502</name>
</gene>
<dbReference type="InterPro" id="IPR038606">
    <property type="entry name" value="To_sf"/>
</dbReference>
<evidence type="ECO:0000256" key="1">
    <source>
        <dbReference type="SAM" id="SignalP"/>
    </source>
</evidence>
<sequence>MQVLVCSFFISALVLVTFAQVPPYIKICGRKNPQLNQCIKNSVESLRTKLRSGIPELNVPAMEYLEIEEGLPLANSNEIKASAKQIKLFGLPGFIINDIKMDLDTKSIDIDVSFKQVQLEGDYDVTAKIIVPVSGKGPIKIDANDVTAKVSLHYRLVNTKKGQRMHFPSMTCKLKIANYHSKFIPRDSQDATLSEAINSVINNSQQEILDGIIPSLERSISRKLLELANKVTKNFTYDELFPDRE</sequence>
<dbReference type="Pfam" id="PF06585">
    <property type="entry name" value="JHBP"/>
    <property type="match status" value="1"/>
</dbReference>
<dbReference type="PANTHER" id="PTHR11008">
    <property type="entry name" value="PROTEIN TAKEOUT-LIKE PROTEIN"/>
    <property type="match status" value="1"/>
</dbReference>
<dbReference type="AlphaFoldDB" id="A0AAV7ITP7"/>
<proteinExistence type="predicted"/>
<protein>
    <submittedName>
        <fullName evidence="2">Uncharacterized protein</fullName>
    </submittedName>
</protein>